<evidence type="ECO:0000256" key="3">
    <source>
        <dbReference type="ARBA" id="ARBA00004535"/>
    </source>
</evidence>
<evidence type="ECO:0000256" key="9">
    <source>
        <dbReference type="ARBA" id="ARBA00023200"/>
    </source>
</evidence>
<evidence type="ECO:0000256" key="6">
    <source>
        <dbReference type="ARBA" id="ARBA00022580"/>
    </source>
</evidence>
<evidence type="ECO:0000256" key="4">
    <source>
        <dbReference type="ARBA" id="ARBA00006551"/>
    </source>
</evidence>
<keyword evidence="9" id="KW-1035">Host cytoplasm</keyword>
<organismHost>
    <name type="scientific">Gallus gallus</name>
    <name type="common">Chicken</name>
    <dbReference type="NCBI Taxonomy" id="9031"/>
</organismHost>
<dbReference type="GO" id="GO:0019033">
    <property type="term" value="C:viral tegument"/>
    <property type="evidence" value="ECO:0007669"/>
    <property type="project" value="UniProtKB-SubCell"/>
</dbReference>
<dbReference type="GO" id="GO:0044177">
    <property type="term" value="C:host cell Golgi apparatus"/>
    <property type="evidence" value="ECO:0007669"/>
    <property type="project" value="UniProtKB-SubCell"/>
</dbReference>
<keyword evidence="5" id="KW-0597">Phosphoprotein</keyword>
<proteinExistence type="inferred from homology"/>
<keyword evidence="8" id="KW-0946">Virion</keyword>
<dbReference type="Pfam" id="PF04540">
    <property type="entry name" value="Herpes_UL51"/>
    <property type="match status" value="1"/>
</dbReference>
<organism evidence="10">
    <name type="scientific">Meleagrid herpesvirus 1</name>
    <name type="common">MeHV-1</name>
    <name type="synonym">Turkey herpesvirus</name>
    <dbReference type="NCBI Taxonomy" id="37108"/>
    <lineage>
        <taxon>Viruses</taxon>
        <taxon>Duplodnaviria</taxon>
        <taxon>Heunggongvirae</taxon>
        <taxon>Peploviricota</taxon>
        <taxon>Herviviricetes</taxon>
        <taxon>Herpesvirales</taxon>
        <taxon>Orthoherpesviridae</taxon>
        <taxon>Alphaherpesvirinae</taxon>
        <taxon>Mardivirus</taxon>
        <taxon>Mardivirus meleagridalpha1</taxon>
    </lineage>
</organism>
<reference evidence="10" key="1">
    <citation type="journal article" date="2001" name="J. Gen. Virol.">
        <title>The genome of herpesvirus of turkeys: comparative analysis with Marek's disease viruses.</title>
        <authorList>
            <person name="Kingham B.F."/>
            <person name="Zelnik V."/>
            <person name="Kopacek J."/>
            <person name="Majerciak V."/>
            <person name="Ney E."/>
            <person name="Schmidt C.J."/>
        </authorList>
    </citation>
    <scope>NUCLEOTIDE SEQUENCE</scope>
    <source>
        <strain evidence="10">FC126</strain>
    </source>
</reference>
<accession>Q9E1F4</accession>
<organismHost>
    <name type="scientific">Meleagris gallopavo</name>
    <name type="common">Wild turkey</name>
    <dbReference type="NCBI Taxonomy" id="9103"/>
</organismHost>
<evidence type="ECO:0000256" key="2">
    <source>
        <dbReference type="ARBA" id="ARBA00004192"/>
    </source>
</evidence>
<reference evidence="10" key="2">
    <citation type="submission" date="2004-11" db="EMBL/GenBank/DDBJ databases">
        <authorList>
            <person name="Aouacheria A.J."/>
            <person name="Banyai M."/>
            <person name="Rigal D."/>
            <person name="Schmidt C.J."/>
            <person name="Gillet G."/>
        </authorList>
    </citation>
    <scope>NUCLEOTIDE SEQUENCE</scope>
    <source>
        <strain evidence="10">FC126</strain>
    </source>
</reference>
<evidence type="ECO:0000256" key="8">
    <source>
        <dbReference type="ARBA" id="ARBA00022844"/>
    </source>
</evidence>
<gene>
    <name evidence="10" type="primary">UL51</name>
</gene>
<name>Q9E1F4_MEHV1</name>
<protein>
    <submittedName>
        <fullName evidence="10">UL51</fullName>
    </submittedName>
</protein>
<evidence type="ECO:0000256" key="7">
    <source>
        <dbReference type="ARBA" id="ARBA00022812"/>
    </source>
</evidence>
<sequence length="240" mass="26067">MCTRKRDPEYRHLSEHSTAHRALHRIREAVQTVNIMLPTPITLEMAVLSADGIRKLVRGQSLARTYSQCLRNLDCLSQHVPGNGNPGLDAVVATHRENAQRVADTCAAALLHMYMSVDAGQTDAFVEHAIQLTAATETAMSDIALVEKALGLRHDRDDRCTSIDYDSDKIVDGNSLADSQNSDAVHGCAIAVVDEVIPENNIPPTTVGKERPTDPTSRVLRGEARKAGKLLTVNSLASDL</sequence>
<evidence type="ECO:0000256" key="1">
    <source>
        <dbReference type="ARBA" id="ARBA00004136"/>
    </source>
</evidence>
<dbReference type="EMBL" id="AF282130">
    <property type="protein sequence ID" value="AAG30092.1"/>
    <property type="molecule type" value="Genomic_DNA"/>
</dbReference>
<evidence type="ECO:0000256" key="5">
    <source>
        <dbReference type="ARBA" id="ARBA00022553"/>
    </source>
</evidence>
<keyword evidence="7" id="KW-1040">Host Golgi apparatus</keyword>
<comment type="similarity">
    <text evidence="4">Belongs to the herpesviridae UL51 family.</text>
</comment>
<comment type="subcellular location">
    <subcellularLocation>
        <location evidence="1">Host Golgi apparatus</location>
    </subcellularLocation>
    <subcellularLocation>
        <location evidence="2">Host cytoplasm</location>
    </subcellularLocation>
    <subcellularLocation>
        <location evidence="3">Virion tegument</location>
    </subcellularLocation>
</comment>
<keyword evidence="6" id="KW-0920">Virion tegument</keyword>
<dbReference type="InterPro" id="IPR007625">
    <property type="entry name" value="Herpes_UL51"/>
</dbReference>
<evidence type="ECO:0000313" key="10">
    <source>
        <dbReference type="EMBL" id="AAG30092.1"/>
    </source>
</evidence>